<feature type="transmembrane region" description="Helical" evidence="1">
    <location>
        <begin position="67"/>
        <end position="88"/>
    </location>
</feature>
<dbReference type="Pfam" id="PF00811">
    <property type="entry name" value="Ependymin"/>
    <property type="match status" value="1"/>
</dbReference>
<dbReference type="AlphaFoldDB" id="A0A6J8BF92"/>
<dbReference type="Proteomes" id="UP000507470">
    <property type="component" value="Unassembled WGS sequence"/>
</dbReference>
<dbReference type="GO" id="GO:0005576">
    <property type="term" value="C:extracellular region"/>
    <property type="evidence" value="ECO:0007669"/>
    <property type="project" value="InterPro"/>
</dbReference>
<dbReference type="GO" id="GO:0005764">
    <property type="term" value="C:lysosome"/>
    <property type="evidence" value="ECO:0007669"/>
    <property type="project" value="TreeGrafter"/>
</dbReference>
<dbReference type="EMBL" id="CACVKT020003176">
    <property type="protein sequence ID" value="CAC5382266.1"/>
    <property type="molecule type" value="Genomic_DNA"/>
</dbReference>
<sequence length="278" mass="31706">MVVNTGDGKYALQWMSYMSTINYGITYMWFFGLRKGVTNPAVFNIPAPCQRSEGYVNEINIQATNIIVVNFTIMAAYWYSCLIFAIFINEGIACCFPEKGEGYFRFTNKKGAGPVSSGWYKFSSDTTIEKAYYNGKMYNGEMHDVHILFDYRNDKLYNVTDGLCIVFNLSKPLVKCIPEEAELEVSSYLGTGNDTVKVDIYFVKFQNWYVTLTVEKTSCAVLTETDFSTDEVQYSHFFGLTLDVRNFTVFDIPAACLQNTSRTKEEASRRFTSHPVKL</sequence>
<evidence type="ECO:0000313" key="2">
    <source>
        <dbReference type="EMBL" id="CAC5382266.1"/>
    </source>
</evidence>
<name>A0A6J8BF92_MYTCO</name>
<keyword evidence="3" id="KW-1185">Reference proteome</keyword>
<dbReference type="GO" id="GO:0005509">
    <property type="term" value="F:calcium ion binding"/>
    <property type="evidence" value="ECO:0007669"/>
    <property type="project" value="InterPro"/>
</dbReference>
<evidence type="ECO:0000313" key="3">
    <source>
        <dbReference type="Proteomes" id="UP000507470"/>
    </source>
</evidence>
<keyword evidence="1" id="KW-1133">Transmembrane helix</keyword>
<dbReference type="PANTHER" id="PTHR10697">
    <property type="entry name" value="MAMMALIAN EPENDYMIN-RELATED PROTEIN 1"/>
    <property type="match status" value="1"/>
</dbReference>
<feature type="transmembrane region" description="Helical" evidence="1">
    <location>
        <begin position="12"/>
        <end position="30"/>
    </location>
</feature>
<gene>
    <name evidence="2" type="ORF">MCOR_18112</name>
</gene>
<accession>A0A6J8BF92</accession>
<proteinExistence type="predicted"/>
<keyword evidence="1" id="KW-0812">Transmembrane</keyword>
<reference evidence="2 3" key="1">
    <citation type="submission" date="2020-06" db="EMBL/GenBank/DDBJ databases">
        <authorList>
            <person name="Li R."/>
            <person name="Bekaert M."/>
        </authorList>
    </citation>
    <scope>NUCLEOTIDE SEQUENCE [LARGE SCALE GENOMIC DNA]</scope>
    <source>
        <strain evidence="3">wild</strain>
    </source>
</reference>
<dbReference type="InterPro" id="IPR001299">
    <property type="entry name" value="Ependymin"/>
</dbReference>
<dbReference type="GO" id="GO:0007160">
    <property type="term" value="P:cell-matrix adhesion"/>
    <property type="evidence" value="ECO:0007669"/>
    <property type="project" value="InterPro"/>
</dbReference>
<keyword evidence="1" id="KW-0472">Membrane</keyword>
<protein>
    <submittedName>
        <fullName evidence="2">ABCG1</fullName>
    </submittedName>
</protein>
<organism evidence="2 3">
    <name type="scientific">Mytilus coruscus</name>
    <name type="common">Sea mussel</name>
    <dbReference type="NCBI Taxonomy" id="42192"/>
    <lineage>
        <taxon>Eukaryota</taxon>
        <taxon>Metazoa</taxon>
        <taxon>Spiralia</taxon>
        <taxon>Lophotrochozoa</taxon>
        <taxon>Mollusca</taxon>
        <taxon>Bivalvia</taxon>
        <taxon>Autobranchia</taxon>
        <taxon>Pteriomorphia</taxon>
        <taxon>Mytilida</taxon>
        <taxon>Mytiloidea</taxon>
        <taxon>Mytilidae</taxon>
        <taxon>Mytilinae</taxon>
        <taxon>Mytilus</taxon>
    </lineage>
</organism>
<dbReference type="PANTHER" id="PTHR10697:SF13">
    <property type="entry name" value="RICIN B LECTIN DOMAIN-CONTAINING PROTEIN"/>
    <property type="match status" value="1"/>
</dbReference>
<evidence type="ECO:0000256" key="1">
    <source>
        <dbReference type="SAM" id="Phobius"/>
    </source>
</evidence>
<dbReference type="OrthoDB" id="6080969at2759"/>